<dbReference type="InterPro" id="IPR032675">
    <property type="entry name" value="LRR_dom_sf"/>
</dbReference>
<sequence>MEDETGLWYILTDLGDDYVVPDARPDASTVLLSLPTELLQEIAEYCKFSDVHSLATVCKQLHPVAIYRLYTTVALHAAKFLSTTLHWTLVDSDVTTEDFLDLCTVSESAHGRILCGLLARQEHLDALRTLIICDTPTSYLSSYGRHVNMIIKDIISRARGLRHITFPPLGYNRPYSLHHADSGASNYDSPLDLKEYQWPSSLKSLRLDVLPENNTDLRTLLGEISSLMIRHVVHIPGDETLNIGLGSNLRHLDCRWHFYDGDAIDRRWTLMSIHNFITALSGLESLATGIQYTPQNWGKIVRMSSEILEVYINIIKKLKRLRELKIYGFDSREDPEFTLEHSAVLRFANTCPTLRQVILQIPDVHRYTEADIMWKRCEHREAVTGEAPIWLPDPATVQRWKIWFKVYTTAELVEKRMHQFWGKERLIPSLIDIENFGP</sequence>
<dbReference type="InterPro" id="IPR036047">
    <property type="entry name" value="F-box-like_dom_sf"/>
</dbReference>
<comment type="caution">
    <text evidence="2">The sequence shown here is derived from an EMBL/GenBank/DDBJ whole genome shotgun (WGS) entry which is preliminary data.</text>
</comment>
<evidence type="ECO:0000313" key="2">
    <source>
        <dbReference type="EMBL" id="CCA73056.1"/>
    </source>
</evidence>
<dbReference type="InParanoid" id="G4TP13"/>
<dbReference type="HOGENOM" id="CLU_637958_0_0_1"/>
<dbReference type="PROSITE" id="PS50181">
    <property type="entry name" value="FBOX"/>
    <property type="match status" value="1"/>
</dbReference>
<gene>
    <name evidence="2" type="ORF">PIIN_07011</name>
</gene>
<dbReference type="InterPro" id="IPR001810">
    <property type="entry name" value="F-box_dom"/>
</dbReference>
<organism evidence="2 3">
    <name type="scientific">Serendipita indica (strain DSM 11827)</name>
    <name type="common">Root endophyte fungus</name>
    <name type="synonym">Piriformospora indica</name>
    <dbReference type="NCBI Taxonomy" id="1109443"/>
    <lineage>
        <taxon>Eukaryota</taxon>
        <taxon>Fungi</taxon>
        <taxon>Dikarya</taxon>
        <taxon>Basidiomycota</taxon>
        <taxon>Agaricomycotina</taxon>
        <taxon>Agaricomycetes</taxon>
        <taxon>Sebacinales</taxon>
        <taxon>Serendipitaceae</taxon>
        <taxon>Serendipita</taxon>
    </lineage>
</organism>
<protein>
    <recommendedName>
        <fullName evidence="1">F-box domain-containing protein</fullName>
    </recommendedName>
</protein>
<keyword evidence="3" id="KW-1185">Reference proteome</keyword>
<dbReference type="EMBL" id="CAFZ01000199">
    <property type="protein sequence ID" value="CCA73056.1"/>
    <property type="molecule type" value="Genomic_DNA"/>
</dbReference>
<proteinExistence type="predicted"/>
<dbReference type="Gene3D" id="3.80.10.10">
    <property type="entry name" value="Ribonuclease Inhibitor"/>
    <property type="match status" value="1"/>
</dbReference>
<dbReference type="Proteomes" id="UP000007148">
    <property type="component" value="Unassembled WGS sequence"/>
</dbReference>
<feature type="domain" description="F-box" evidence="1">
    <location>
        <begin position="28"/>
        <end position="73"/>
    </location>
</feature>
<dbReference type="SUPFAM" id="SSF81383">
    <property type="entry name" value="F-box domain"/>
    <property type="match status" value="1"/>
</dbReference>
<accession>G4TP13</accession>
<evidence type="ECO:0000313" key="3">
    <source>
        <dbReference type="Proteomes" id="UP000007148"/>
    </source>
</evidence>
<dbReference type="CDD" id="cd09917">
    <property type="entry name" value="F-box_SF"/>
    <property type="match status" value="1"/>
</dbReference>
<reference evidence="2 3" key="1">
    <citation type="journal article" date="2011" name="PLoS Pathog.">
        <title>Endophytic Life Strategies Decoded by Genome and Transcriptome Analyses of the Mutualistic Root Symbiont Piriformospora indica.</title>
        <authorList>
            <person name="Zuccaro A."/>
            <person name="Lahrmann U."/>
            <person name="Guldener U."/>
            <person name="Langen G."/>
            <person name="Pfiffi S."/>
            <person name="Biedenkopf D."/>
            <person name="Wong P."/>
            <person name="Samans B."/>
            <person name="Grimm C."/>
            <person name="Basiewicz M."/>
            <person name="Murat C."/>
            <person name="Martin F."/>
            <person name="Kogel K.H."/>
        </authorList>
    </citation>
    <scope>NUCLEOTIDE SEQUENCE [LARGE SCALE GENOMIC DNA]</scope>
    <source>
        <strain evidence="2 3">DSM 11827</strain>
    </source>
</reference>
<evidence type="ECO:0000259" key="1">
    <source>
        <dbReference type="PROSITE" id="PS50181"/>
    </source>
</evidence>
<dbReference type="Pfam" id="PF12937">
    <property type="entry name" value="F-box-like"/>
    <property type="match status" value="1"/>
</dbReference>
<name>G4TP13_SERID</name>
<dbReference type="AlphaFoldDB" id="G4TP13"/>